<evidence type="ECO:0000256" key="4">
    <source>
        <dbReference type="PIRSR" id="PIRSR600514-1"/>
    </source>
</evidence>
<dbReference type="InterPro" id="IPR049165">
    <property type="entry name" value="GH39_as"/>
</dbReference>
<keyword evidence="2 7" id="KW-0378">Hydrolase</keyword>
<dbReference type="InterPro" id="IPR017853">
    <property type="entry name" value="GH"/>
</dbReference>
<dbReference type="InterPro" id="IPR000514">
    <property type="entry name" value="Glyco_hydro_39"/>
</dbReference>
<dbReference type="GeneID" id="14920530"/>
<protein>
    <submittedName>
        <fullName evidence="7">Glycoside hydrolase family protein</fullName>
    </submittedName>
</protein>
<dbReference type="STRING" id="1257118.L8H5H5"/>
<dbReference type="Proteomes" id="UP000011083">
    <property type="component" value="Unassembled WGS sequence"/>
</dbReference>
<keyword evidence="3" id="KW-0326">Glycosidase</keyword>
<name>L8H5H5_ACACF</name>
<dbReference type="KEGG" id="acan:ACA1_199970"/>
<dbReference type="Pfam" id="PF01229">
    <property type="entry name" value="Glyco_hydro_39"/>
    <property type="match status" value="1"/>
</dbReference>
<dbReference type="SUPFAM" id="SSF51445">
    <property type="entry name" value="(Trans)glycosidases"/>
    <property type="match status" value="1"/>
</dbReference>
<comment type="similarity">
    <text evidence="1">Belongs to the glycosyl hydrolase 39 family.</text>
</comment>
<dbReference type="GO" id="GO:0005975">
    <property type="term" value="P:carbohydrate metabolic process"/>
    <property type="evidence" value="ECO:0007669"/>
    <property type="project" value="InterPro"/>
</dbReference>
<dbReference type="EMBL" id="KB007932">
    <property type="protein sequence ID" value="ELR19701.1"/>
    <property type="molecule type" value="Genomic_DNA"/>
</dbReference>
<dbReference type="VEuPathDB" id="AmoebaDB:ACA1_199970"/>
<dbReference type="AlphaFoldDB" id="L8H5H5"/>
<dbReference type="OrthoDB" id="15153at2759"/>
<evidence type="ECO:0000313" key="8">
    <source>
        <dbReference type="Proteomes" id="UP000011083"/>
    </source>
</evidence>
<proteinExistence type="inferred from homology"/>
<dbReference type="SUPFAM" id="SSF51011">
    <property type="entry name" value="Glycosyl hydrolase domain"/>
    <property type="match status" value="1"/>
</dbReference>
<reference evidence="7 8" key="1">
    <citation type="journal article" date="2013" name="Genome Biol.">
        <title>Genome of Acanthamoeba castellanii highlights extensive lateral gene transfer and early evolution of tyrosine kinase signaling.</title>
        <authorList>
            <person name="Clarke M."/>
            <person name="Lohan A.J."/>
            <person name="Liu B."/>
            <person name="Lagkouvardos I."/>
            <person name="Roy S."/>
            <person name="Zafar N."/>
            <person name="Bertelli C."/>
            <person name="Schilde C."/>
            <person name="Kianianmomeni A."/>
            <person name="Burglin T.R."/>
            <person name="Frech C."/>
            <person name="Turcotte B."/>
            <person name="Kopec K.O."/>
            <person name="Synnott J.M."/>
            <person name="Choo C."/>
            <person name="Paponov I."/>
            <person name="Finkler A."/>
            <person name="Soon Heng Tan C."/>
            <person name="Hutchins A.P."/>
            <person name="Weinmeier T."/>
            <person name="Rattei T."/>
            <person name="Chu J.S."/>
            <person name="Gimenez G."/>
            <person name="Irimia M."/>
            <person name="Rigden D.J."/>
            <person name="Fitzpatrick D.A."/>
            <person name="Lorenzo-Morales J."/>
            <person name="Bateman A."/>
            <person name="Chiu C.H."/>
            <person name="Tang P."/>
            <person name="Hegemann P."/>
            <person name="Fromm H."/>
            <person name="Raoult D."/>
            <person name="Greub G."/>
            <person name="Miranda-Saavedra D."/>
            <person name="Chen N."/>
            <person name="Nash P."/>
            <person name="Ginger M.L."/>
            <person name="Horn M."/>
            <person name="Schaap P."/>
            <person name="Caler L."/>
            <person name="Loftus B."/>
        </authorList>
    </citation>
    <scope>NUCLEOTIDE SEQUENCE [LARGE SCALE GENOMIC DNA]</scope>
    <source>
        <strain evidence="7 8">Neff</strain>
    </source>
</reference>
<dbReference type="Gene3D" id="2.60.40.1500">
    <property type="entry name" value="Glycosyl hydrolase domain, family 39"/>
    <property type="match status" value="1"/>
</dbReference>
<feature type="signal peptide" evidence="5">
    <location>
        <begin position="1"/>
        <end position="22"/>
    </location>
</feature>
<feature type="active site" description="Proton donor" evidence="4">
    <location>
        <position position="197"/>
    </location>
</feature>
<feature type="domain" description="Glycosyl hydrolases family 39 N-terminal catalytic" evidence="6">
    <location>
        <begin position="44"/>
        <end position="479"/>
    </location>
</feature>
<evidence type="ECO:0000256" key="2">
    <source>
        <dbReference type="ARBA" id="ARBA00022801"/>
    </source>
</evidence>
<evidence type="ECO:0000313" key="7">
    <source>
        <dbReference type="EMBL" id="ELR19701.1"/>
    </source>
</evidence>
<dbReference type="RefSeq" id="XP_004341793.1">
    <property type="nucleotide sequence ID" value="XM_004341745.1"/>
</dbReference>
<dbReference type="PANTHER" id="PTHR12631:SF10">
    <property type="entry name" value="BETA-XYLOSIDASE-LIKE PROTEIN-RELATED"/>
    <property type="match status" value="1"/>
</dbReference>
<keyword evidence="5" id="KW-0732">Signal</keyword>
<dbReference type="GO" id="GO:0004553">
    <property type="term" value="F:hydrolase activity, hydrolyzing O-glycosyl compounds"/>
    <property type="evidence" value="ECO:0007669"/>
    <property type="project" value="InterPro"/>
</dbReference>
<dbReference type="PROSITE" id="PS01027">
    <property type="entry name" value="GLYCOSYL_HYDROL_F39"/>
    <property type="match status" value="1"/>
</dbReference>
<accession>L8H5H5</accession>
<dbReference type="Gene3D" id="3.20.20.80">
    <property type="entry name" value="Glycosidases"/>
    <property type="match status" value="1"/>
</dbReference>
<organism evidence="7 8">
    <name type="scientific">Acanthamoeba castellanii (strain ATCC 30010 / Neff)</name>
    <dbReference type="NCBI Taxonomy" id="1257118"/>
    <lineage>
        <taxon>Eukaryota</taxon>
        <taxon>Amoebozoa</taxon>
        <taxon>Discosea</taxon>
        <taxon>Longamoebia</taxon>
        <taxon>Centramoebida</taxon>
        <taxon>Acanthamoebidae</taxon>
        <taxon>Acanthamoeba</taxon>
    </lineage>
</organism>
<feature type="chain" id="PRO_5003990145" evidence="5">
    <location>
        <begin position="23"/>
        <end position="508"/>
    </location>
</feature>
<sequence>MRRISLMTLVSLAFVLLAVAAALSAPSTRSFESVDAAGSLNFVVDANKPTIQWKHYWKECVGSGHALLALREDYRAHLEMARRDLGVKFVRFHGIYDDDLSTLLSVDASGKQTYSFFNLDSIYDFLLSIGMKPYVELSFMPEALASNSTYVFHYKGNTSPPKDYEKWTDLVTAHIRHTIERYGIDEVRSWYFEVWNEPNLDFWTGTQADYFKLYSYTSRAIKQIDSRLRVGGPATAQSQWIPAFKSFVLANNLPLDFISTHEYPTDVQPLQRDIMKKVFTKAREEASPFPVIYSEYNSGLFYPGKHDDPYASAFVMYNVQEVQDIVEFMSYWTFSDIFEEGGFDSLPFHQGFGLMTIHQVPKPAYRAFEILHRTGRERMAVSGPDHPTVGTFAILNQEKKEVIIIAYNHNIPNNPIKTETVTITVSGLPLSANGYGTLERIDDTHCNAAAAWKAVGSPAYLDRELVHLLRRESELQQEKISYTRNSSAITFDSFYLPAQGVAAITLRF</sequence>
<evidence type="ECO:0000256" key="3">
    <source>
        <dbReference type="ARBA" id="ARBA00023295"/>
    </source>
</evidence>
<dbReference type="InterPro" id="IPR051923">
    <property type="entry name" value="Glycosyl_Hydrolase_39"/>
</dbReference>
<dbReference type="PRINTS" id="PR00745">
    <property type="entry name" value="GLHYDRLASE39"/>
</dbReference>
<gene>
    <name evidence="7" type="ORF">ACA1_199970</name>
</gene>
<keyword evidence="8" id="KW-1185">Reference proteome</keyword>
<evidence type="ECO:0000256" key="1">
    <source>
        <dbReference type="ARBA" id="ARBA00008875"/>
    </source>
</evidence>
<evidence type="ECO:0000256" key="5">
    <source>
        <dbReference type="SAM" id="SignalP"/>
    </source>
</evidence>
<dbReference type="OMA" id="FWWRGNV"/>
<evidence type="ECO:0000259" key="6">
    <source>
        <dbReference type="Pfam" id="PF01229"/>
    </source>
</evidence>
<dbReference type="InterPro" id="IPR049166">
    <property type="entry name" value="GH39_cat"/>
</dbReference>
<dbReference type="PANTHER" id="PTHR12631">
    <property type="entry name" value="ALPHA-L-IDURONIDASE"/>
    <property type="match status" value="1"/>
</dbReference>